<evidence type="ECO:0000256" key="2">
    <source>
        <dbReference type="ARBA" id="ARBA00022670"/>
    </source>
</evidence>
<evidence type="ECO:0000256" key="1">
    <source>
        <dbReference type="ARBA" id="ARBA00010541"/>
    </source>
</evidence>
<dbReference type="AlphaFoldDB" id="A0A5A5THC2"/>
<comment type="similarity">
    <text evidence="1">Belongs to the peptidase S1C family.</text>
</comment>
<dbReference type="GO" id="GO:0042597">
    <property type="term" value="C:periplasmic space"/>
    <property type="evidence" value="ECO:0007669"/>
    <property type="project" value="TreeGrafter"/>
</dbReference>
<dbReference type="Pfam" id="PF13180">
    <property type="entry name" value="PDZ_2"/>
    <property type="match status" value="1"/>
</dbReference>
<proteinExistence type="inferred from homology"/>
<dbReference type="InterPro" id="IPR001940">
    <property type="entry name" value="Peptidase_S1C"/>
</dbReference>
<dbReference type="SUPFAM" id="SSF50156">
    <property type="entry name" value="PDZ domain-like"/>
    <property type="match status" value="1"/>
</dbReference>
<dbReference type="SUPFAM" id="SSF50494">
    <property type="entry name" value="Trypsin-like serine proteases"/>
    <property type="match status" value="1"/>
</dbReference>
<dbReference type="PANTHER" id="PTHR22939:SF129">
    <property type="entry name" value="SERINE PROTEASE HTRA2, MITOCHONDRIAL"/>
    <property type="match status" value="1"/>
</dbReference>
<sequence length="308" mass="32515">MVLDQTNNATNAAHLLRALSNQMADAVERVSPALVVVNGRQRQPGSGIVYSPDFILTADHVLEREDDLTIQTHDKRTLAAQFVGRDPASDLAVLRVTESGLTPASVASQPARVGQLTLAVGRASEEGPMASSGIVSSMGGPLRTGRGVTLERYIRTDATPYPGFSGGPLIDAEGAVLGVLTTGLINGIALAIPIQIAQQIAEALIKQGYIKRGYLGVSSQLVHLPEAQRAGRTQEHGLLIIKVEDQSPAQKGGLLVGDILVALDGHEVHDSDDLQPLLTGERVGKEIPIQVVRGGNLQILQVVVGQRQ</sequence>
<keyword evidence="6" id="KW-1185">Reference proteome</keyword>
<comment type="caution">
    <text evidence="5">The sequence shown here is derived from an EMBL/GenBank/DDBJ whole genome shotgun (WGS) entry which is preliminary data.</text>
</comment>
<evidence type="ECO:0000313" key="5">
    <source>
        <dbReference type="EMBL" id="GCF10463.1"/>
    </source>
</evidence>
<protein>
    <submittedName>
        <fullName evidence="5">Serine protease</fullName>
    </submittedName>
</protein>
<feature type="domain" description="PDZ" evidence="4">
    <location>
        <begin position="204"/>
        <end position="295"/>
    </location>
</feature>
<reference evidence="5 6" key="1">
    <citation type="submission" date="2019-01" db="EMBL/GenBank/DDBJ databases">
        <title>Draft genome sequence of Dictyobacter sp. Uno17.</title>
        <authorList>
            <person name="Wang C.M."/>
            <person name="Zheng Y."/>
            <person name="Sakai Y."/>
            <person name="Abe K."/>
            <person name="Yokota A."/>
            <person name="Yabe S."/>
        </authorList>
    </citation>
    <scope>NUCLEOTIDE SEQUENCE [LARGE SCALE GENOMIC DNA]</scope>
    <source>
        <strain evidence="5 6">Uno17</strain>
    </source>
</reference>
<dbReference type="GO" id="GO:0004252">
    <property type="term" value="F:serine-type endopeptidase activity"/>
    <property type="evidence" value="ECO:0007669"/>
    <property type="project" value="InterPro"/>
</dbReference>
<dbReference type="Proteomes" id="UP000322530">
    <property type="component" value="Unassembled WGS sequence"/>
</dbReference>
<accession>A0A5A5THC2</accession>
<dbReference type="GO" id="GO:0006515">
    <property type="term" value="P:protein quality control for misfolded or incompletely synthesized proteins"/>
    <property type="evidence" value="ECO:0007669"/>
    <property type="project" value="TreeGrafter"/>
</dbReference>
<dbReference type="InterPro" id="IPR036034">
    <property type="entry name" value="PDZ_sf"/>
</dbReference>
<dbReference type="Gene3D" id="2.30.42.10">
    <property type="match status" value="1"/>
</dbReference>
<dbReference type="PROSITE" id="PS50106">
    <property type="entry name" value="PDZ"/>
    <property type="match status" value="1"/>
</dbReference>
<organism evidence="5 6">
    <name type="scientific">Dictyobacter arantiisoli</name>
    <dbReference type="NCBI Taxonomy" id="2014874"/>
    <lineage>
        <taxon>Bacteria</taxon>
        <taxon>Bacillati</taxon>
        <taxon>Chloroflexota</taxon>
        <taxon>Ktedonobacteria</taxon>
        <taxon>Ktedonobacterales</taxon>
        <taxon>Dictyobacteraceae</taxon>
        <taxon>Dictyobacter</taxon>
    </lineage>
</organism>
<dbReference type="Gene3D" id="2.40.10.10">
    <property type="entry name" value="Trypsin-like serine proteases"/>
    <property type="match status" value="2"/>
</dbReference>
<dbReference type="InterPro" id="IPR043504">
    <property type="entry name" value="Peptidase_S1_PA_chymotrypsin"/>
</dbReference>
<dbReference type="RefSeq" id="WP_149403345.1">
    <property type="nucleotide sequence ID" value="NZ_BIXY01000071.1"/>
</dbReference>
<dbReference type="PANTHER" id="PTHR22939">
    <property type="entry name" value="SERINE PROTEASE FAMILY S1C HTRA-RELATED"/>
    <property type="match status" value="1"/>
</dbReference>
<keyword evidence="2 5" id="KW-0645">Protease</keyword>
<evidence type="ECO:0000259" key="4">
    <source>
        <dbReference type="PROSITE" id="PS50106"/>
    </source>
</evidence>
<name>A0A5A5THC2_9CHLR</name>
<dbReference type="PRINTS" id="PR00834">
    <property type="entry name" value="PROTEASES2C"/>
</dbReference>
<gene>
    <name evidence="5" type="ORF">KDI_40270</name>
</gene>
<dbReference type="EMBL" id="BIXY01000071">
    <property type="protein sequence ID" value="GCF10463.1"/>
    <property type="molecule type" value="Genomic_DNA"/>
</dbReference>
<evidence type="ECO:0000256" key="3">
    <source>
        <dbReference type="ARBA" id="ARBA00022801"/>
    </source>
</evidence>
<keyword evidence="3" id="KW-0378">Hydrolase</keyword>
<dbReference type="SMART" id="SM00228">
    <property type="entry name" value="PDZ"/>
    <property type="match status" value="1"/>
</dbReference>
<evidence type="ECO:0000313" key="6">
    <source>
        <dbReference type="Proteomes" id="UP000322530"/>
    </source>
</evidence>
<dbReference type="InterPro" id="IPR009003">
    <property type="entry name" value="Peptidase_S1_PA"/>
</dbReference>
<dbReference type="Pfam" id="PF13365">
    <property type="entry name" value="Trypsin_2"/>
    <property type="match status" value="1"/>
</dbReference>
<dbReference type="InterPro" id="IPR001478">
    <property type="entry name" value="PDZ"/>
</dbReference>
<dbReference type="OrthoDB" id="9792183at2"/>